<proteinExistence type="predicted"/>
<keyword evidence="1" id="KW-0812">Transmembrane</keyword>
<keyword evidence="1" id="KW-0472">Membrane</keyword>
<evidence type="ECO:0000313" key="3">
    <source>
        <dbReference type="Proteomes" id="UP001153636"/>
    </source>
</evidence>
<dbReference type="EMBL" id="OV651821">
    <property type="protein sequence ID" value="CAH1115670.1"/>
    <property type="molecule type" value="Genomic_DNA"/>
</dbReference>
<name>A0A9P0GH17_9CUCU</name>
<feature type="transmembrane region" description="Helical" evidence="1">
    <location>
        <begin position="82"/>
        <end position="107"/>
    </location>
</feature>
<organism evidence="2 3">
    <name type="scientific">Psylliodes chrysocephalus</name>
    <dbReference type="NCBI Taxonomy" id="3402493"/>
    <lineage>
        <taxon>Eukaryota</taxon>
        <taxon>Metazoa</taxon>
        <taxon>Ecdysozoa</taxon>
        <taxon>Arthropoda</taxon>
        <taxon>Hexapoda</taxon>
        <taxon>Insecta</taxon>
        <taxon>Pterygota</taxon>
        <taxon>Neoptera</taxon>
        <taxon>Endopterygota</taxon>
        <taxon>Coleoptera</taxon>
        <taxon>Polyphaga</taxon>
        <taxon>Cucujiformia</taxon>
        <taxon>Chrysomeloidea</taxon>
        <taxon>Chrysomelidae</taxon>
        <taxon>Galerucinae</taxon>
        <taxon>Alticini</taxon>
        <taxon>Psylliodes</taxon>
    </lineage>
</organism>
<keyword evidence="3" id="KW-1185">Reference proteome</keyword>
<evidence type="ECO:0000313" key="2">
    <source>
        <dbReference type="EMBL" id="CAH1115670.1"/>
    </source>
</evidence>
<feature type="transmembrane region" description="Helical" evidence="1">
    <location>
        <begin position="127"/>
        <end position="149"/>
    </location>
</feature>
<keyword evidence="1" id="KW-1133">Transmembrane helix</keyword>
<dbReference type="OrthoDB" id="6784480at2759"/>
<feature type="transmembrane region" description="Helical" evidence="1">
    <location>
        <begin position="48"/>
        <end position="70"/>
    </location>
</feature>
<protein>
    <submittedName>
        <fullName evidence="2">Uncharacterized protein</fullName>
    </submittedName>
</protein>
<feature type="transmembrane region" description="Helical" evidence="1">
    <location>
        <begin position="224"/>
        <end position="244"/>
    </location>
</feature>
<gene>
    <name evidence="2" type="ORF">PSYICH_LOCUS15495</name>
</gene>
<reference evidence="2" key="1">
    <citation type="submission" date="2022-01" db="EMBL/GenBank/DDBJ databases">
        <authorList>
            <person name="King R."/>
        </authorList>
    </citation>
    <scope>NUCLEOTIDE SEQUENCE</scope>
</reference>
<feature type="transmembrane region" description="Helical" evidence="1">
    <location>
        <begin position="161"/>
        <end position="182"/>
    </location>
</feature>
<dbReference type="Proteomes" id="UP001153636">
    <property type="component" value="Chromosome 9"/>
</dbReference>
<feature type="transmembrane region" description="Helical" evidence="1">
    <location>
        <begin position="188"/>
        <end position="212"/>
    </location>
</feature>
<sequence>MTSSPFDMFGNTSLDVLDDPFEVIEESESDKYYRIMRQTSTFRNIMDIIKFFLCIGVIIIDIYLIIIICRNKKLKETKTNKYVMHYAIFNILQFISLPFFEISVEIFGLWRFFSWHFYCLGRQIEDVYIVGMFLCCLALTSEWIITVYYNSIVKQFILKILDYSILIIYGICSLFLLLNVIICYNLNYVITILLDGILYFCLVIFVLVCNCLKSKVKNPSNKKMYSLTIATVMILTWLPLYIYHFCEGWFYRAYTFRLFIILTFFIPEYLAYGSPIIVIVLLAKLNKYYKVAFTKSCNKSVQEYTGDDEYFDESEDEVNENVNSLASDATLL</sequence>
<dbReference type="SUPFAM" id="SSF81321">
    <property type="entry name" value="Family A G protein-coupled receptor-like"/>
    <property type="match status" value="1"/>
</dbReference>
<feature type="transmembrane region" description="Helical" evidence="1">
    <location>
        <begin position="256"/>
        <end position="283"/>
    </location>
</feature>
<accession>A0A9P0GH17</accession>
<evidence type="ECO:0000256" key="1">
    <source>
        <dbReference type="SAM" id="Phobius"/>
    </source>
</evidence>
<dbReference type="AlphaFoldDB" id="A0A9P0GH17"/>